<feature type="domain" description="Amidohydrolase-related" evidence="3">
    <location>
        <begin position="60"/>
        <end position="446"/>
    </location>
</feature>
<dbReference type="Pfam" id="PF01979">
    <property type="entry name" value="Amidohydro_1"/>
    <property type="match status" value="1"/>
</dbReference>
<comment type="similarity">
    <text evidence="1">Belongs to the metallo-dependent hydrolases superfamily. ATZ/TRZ family.</text>
</comment>
<name>A0A271K8U9_9HYPH</name>
<dbReference type="InterPro" id="IPR032466">
    <property type="entry name" value="Metal_Hydrolase"/>
</dbReference>
<accession>A0A271K8U9</accession>
<comment type="caution">
    <text evidence="4">The sequence shown here is derived from an EMBL/GenBank/DDBJ whole genome shotgun (WGS) entry which is preliminary data.</text>
</comment>
<reference evidence="4 5" key="1">
    <citation type="submission" date="2017-08" db="EMBL/GenBank/DDBJ databases">
        <title>Mesorhizobium wenxinae sp. nov., a novel rhizobial species isolated from root nodules of chickpea (Cicer arietinum L.).</title>
        <authorList>
            <person name="Zhang J."/>
        </authorList>
    </citation>
    <scope>NUCLEOTIDE SEQUENCE [LARGE SCALE GENOMIC DNA]</scope>
    <source>
        <strain evidence="5">WYCCWR 10019</strain>
    </source>
</reference>
<evidence type="ECO:0000259" key="3">
    <source>
        <dbReference type="Pfam" id="PF01979"/>
    </source>
</evidence>
<dbReference type="GO" id="GO:0016810">
    <property type="term" value="F:hydrolase activity, acting on carbon-nitrogen (but not peptide) bonds"/>
    <property type="evidence" value="ECO:0007669"/>
    <property type="project" value="InterPro"/>
</dbReference>
<dbReference type="OrthoDB" id="9796020at2"/>
<keyword evidence="2" id="KW-0378">Hydrolase</keyword>
<organism evidence="4 5">
    <name type="scientific">Mesorhizobium wenxiniae</name>
    <dbReference type="NCBI Taxonomy" id="2014805"/>
    <lineage>
        <taxon>Bacteria</taxon>
        <taxon>Pseudomonadati</taxon>
        <taxon>Pseudomonadota</taxon>
        <taxon>Alphaproteobacteria</taxon>
        <taxon>Hyphomicrobiales</taxon>
        <taxon>Phyllobacteriaceae</taxon>
        <taxon>Mesorhizobium</taxon>
    </lineage>
</organism>
<evidence type="ECO:0000256" key="1">
    <source>
        <dbReference type="ARBA" id="ARBA00006745"/>
    </source>
</evidence>
<evidence type="ECO:0000256" key="2">
    <source>
        <dbReference type="ARBA" id="ARBA00022801"/>
    </source>
</evidence>
<dbReference type="EMBL" id="NPKH01000037">
    <property type="protein sequence ID" value="PAP92070.1"/>
    <property type="molecule type" value="Genomic_DNA"/>
</dbReference>
<dbReference type="InterPro" id="IPR050287">
    <property type="entry name" value="MTA/SAH_deaminase"/>
</dbReference>
<dbReference type="SUPFAM" id="SSF51338">
    <property type="entry name" value="Composite domain of metallo-dependent hydrolases"/>
    <property type="match status" value="1"/>
</dbReference>
<dbReference type="InterPro" id="IPR011059">
    <property type="entry name" value="Metal-dep_hydrolase_composite"/>
</dbReference>
<protein>
    <recommendedName>
        <fullName evidence="3">Amidohydrolase-related domain-containing protein</fullName>
    </recommendedName>
</protein>
<dbReference type="Gene3D" id="3.20.20.140">
    <property type="entry name" value="Metal-dependent hydrolases"/>
    <property type="match status" value="1"/>
</dbReference>
<gene>
    <name evidence="4" type="ORF">CIT31_29220</name>
</gene>
<evidence type="ECO:0000313" key="4">
    <source>
        <dbReference type="EMBL" id="PAP92070.1"/>
    </source>
</evidence>
<evidence type="ECO:0000313" key="5">
    <source>
        <dbReference type="Proteomes" id="UP000215931"/>
    </source>
</evidence>
<dbReference type="SUPFAM" id="SSF51556">
    <property type="entry name" value="Metallo-dependent hydrolases"/>
    <property type="match status" value="1"/>
</dbReference>
<dbReference type="PANTHER" id="PTHR43794">
    <property type="entry name" value="AMINOHYDROLASE SSNA-RELATED"/>
    <property type="match status" value="1"/>
</dbReference>
<sequence length="509" mass="56134">MNKIVWGGHLIAGISRSGVAEIIANGAAEIADGRIVRVGPKDELVRGSPHAELLGSSNDVVFPGFVNAHHHQGVTPFQLGSPDLPLELWINRRTGGKAVPPYLDTMYSAFEMVRSGVTTVQHLQGRLVGPIENIYANSNEILRAYDDIGMRVSYSFGVRDQNRMVYEDDEIFAARLPGPLKSRAMAHVKNQAIRLEANFELFDALREDAKGHKSRAIQLAPVNLQWCSDRALELVGQCSADANVPMHMHLLETTYQDYYARHRAPGGSIVQFLRERGLLNDRLTLGHGVWLDEASLDRVAEEGVHICHNCSSNMRLRSGMAPVRAMRRRNIGVAMGIDEAGLNDDRDMLQEMRLVLHSNRTPGMEPGGILTCCEVFQMATEGGGDTTPFKGKIGRIEVGRSADLVLVDWSNVSSPYLDAEVPIVDALVQRAKSGAVHMVVIEGKTVLSGGVFVNVDEVGTIRELSDRLRGPVLPQELELRNMAIELQPFIKAFYETSGTAKITARREYR</sequence>
<dbReference type="PANTHER" id="PTHR43794:SF11">
    <property type="entry name" value="AMIDOHYDROLASE-RELATED DOMAIN-CONTAINING PROTEIN"/>
    <property type="match status" value="1"/>
</dbReference>
<dbReference type="InterPro" id="IPR006680">
    <property type="entry name" value="Amidohydro-rel"/>
</dbReference>
<dbReference type="AlphaFoldDB" id="A0A271K8U9"/>
<proteinExistence type="inferred from homology"/>
<dbReference type="RefSeq" id="WP_095521394.1">
    <property type="nucleotide sequence ID" value="NZ_NPKH01000037.1"/>
</dbReference>
<keyword evidence="5" id="KW-1185">Reference proteome</keyword>
<dbReference type="Proteomes" id="UP000215931">
    <property type="component" value="Unassembled WGS sequence"/>
</dbReference>
<dbReference type="Gene3D" id="2.30.40.10">
    <property type="entry name" value="Urease, subunit C, domain 1"/>
    <property type="match status" value="1"/>
</dbReference>